<name>A0A5C6AX36_9BACT</name>
<gene>
    <name evidence="2" type="ORF">Pla100_10130</name>
</gene>
<proteinExistence type="predicted"/>
<dbReference type="Proteomes" id="UP000316213">
    <property type="component" value="Unassembled WGS sequence"/>
</dbReference>
<dbReference type="AlphaFoldDB" id="A0A5C6AX36"/>
<sequence length="65" mass="6907">MRSGQNKTTEPIDPLSPVAQGRNLNKTQASGMLFGNGTLNAYRCWPHGSGSSCLKIGHCCLATND</sequence>
<evidence type="ECO:0000313" key="2">
    <source>
        <dbReference type="EMBL" id="TWU04077.1"/>
    </source>
</evidence>
<protein>
    <submittedName>
        <fullName evidence="2">Uncharacterized protein</fullName>
    </submittedName>
</protein>
<organism evidence="2 3">
    <name type="scientific">Neorhodopirellula pilleata</name>
    <dbReference type="NCBI Taxonomy" id="2714738"/>
    <lineage>
        <taxon>Bacteria</taxon>
        <taxon>Pseudomonadati</taxon>
        <taxon>Planctomycetota</taxon>
        <taxon>Planctomycetia</taxon>
        <taxon>Pirellulales</taxon>
        <taxon>Pirellulaceae</taxon>
        <taxon>Neorhodopirellula</taxon>
    </lineage>
</organism>
<comment type="caution">
    <text evidence="2">The sequence shown here is derived from an EMBL/GenBank/DDBJ whole genome shotgun (WGS) entry which is preliminary data.</text>
</comment>
<feature type="region of interest" description="Disordered" evidence="1">
    <location>
        <begin position="1"/>
        <end position="24"/>
    </location>
</feature>
<evidence type="ECO:0000256" key="1">
    <source>
        <dbReference type="SAM" id="MobiDB-lite"/>
    </source>
</evidence>
<keyword evidence="3" id="KW-1185">Reference proteome</keyword>
<evidence type="ECO:0000313" key="3">
    <source>
        <dbReference type="Proteomes" id="UP000316213"/>
    </source>
</evidence>
<reference evidence="2 3" key="1">
    <citation type="submission" date="2019-02" db="EMBL/GenBank/DDBJ databases">
        <title>Deep-cultivation of Planctomycetes and their phenomic and genomic characterization uncovers novel biology.</title>
        <authorList>
            <person name="Wiegand S."/>
            <person name="Jogler M."/>
            <person name="Boedeker C."/>
            <person name="Pinto D."/>
            <person name="Vollmers J."/>
            <person name="Rivas-Marin E."/>
            <person name="Kohn T."/>
            <person name="Peeters S.H."/>
            <person name="Heuer A."/>
            <person name="Rast P."/>
            <person name="Oberbeckmann S."/>
            <person name="Bunk B."/>
            <person name="Jeske O."/>
            <person name="Meyerdierks A."/>
            <person name="Storesund J.E."/>
            <person name="Kallscheuer N."/>
            <person name="Luecker S."/>
            <person name="Lage O.M."/>
            <person name="Pohl T."/>
            <person name="Merkel B.J."/>
            <person name="Hornburger P."/>
            <person name="Mueller R.-W."/>
            <person name="Bruemmer F."/>
            <person name="Labrenz M."/>
            <person name="Spormann A.M."/>
            <person name="Op Den Camp H."/>
            <person name="Overmann J."/>
            <person name="Amann R."/>
            <person name="Jetten M.S.M."/>
            <person name="Mascher T."/>
            <person name="Medema M.H."/>
            <person name="Devos D.P."/>
            <person name="Kaster A.-K."/>
            <person name="Ovreas L."/>
            <person name="Rohde M."/>
            <person name="Galperin M.Y."/>
            <person name="Jogler C."/>
        </authorList>
    </citation>
    <scope>NUCLEOTIDE SEQUENCE [LARGE SCALE GENOMIC DNA]</scope>
    <source>
        <strain evidence="2 3">Pla100</strain>
    </source>
</reference>
<dbReference type="EMBL" id="SJPM01000001">
    <property type="protein sequence ID" value="TWU04077.1"/>
    <property type="molecule type" value="Genomic_DNA"/>
</dbReference>
<accession>A0A5C6AX36</accession>